<dbReference type="Proteomes" id="UP001336020">
    <property type="component" value="Unassembled WGS sequence"/>
</dbReference>
<organism evidence="2 3">
    <name type="scientific">Rhodococcus artemisiae</name>
    <dbReference type="NCBI Taxonomy" id="714159"/>
    <lineage>
        <taxon>Bacteria</taxon>
        <taxon>Bacillati</taxon>
        <taxon>Actinomycetota</taxon>
        <taxon>Actinomycetes</taxon>
        <taxon>Mycobacteriales</taxon>
        <taxon>Nocardiaceae</taxon>
        <taxon>Rhodococcus</taxon>
    </lineage>
</organism>
<evidence type="ECO:0000313" key="3">
    <source>
        <dbReference type="Proteomes" id="UP001336020"/>
    </source>
</evidence>
<dbReference type="RefSeq" id="WP_330132342.1">
    <property type="nucleotide sequence ID" value="NZ_JAUTXY010000002.1"/>
</dbReference>
<accession>A0ABU7L6D9</accession>
<evidence type="ECO:0000313" key="2">
    <source>
        <dbReference type="EMBL" id="MEE2057088.1"/>
    </source>
</evidence>
<proteinExistence type="predicted"/>
<protein>
    <submittedName>
        <fullName evidence="2">Uncharacterized protein</fullName>
    </submittedName>
</protein>
<keyword evidence="3" id="KW-1185">Reference proteome</keyword>
<sequence length="126" mass="13654">MNIAETPPTERRRKALQAIKELGRQRSDHAVLRVRCPKSHTVAAVYKTEEGPVVVCGVGPGGHGSRDREANNRGNDSLDDKFIDTVEATQFEDDELPAGCGCGPRTLSRKKLQAAVAGHEHVVTLT</sequence>
<comment type="caution">
    <text evidence="2">The sequence shown here is derived from an EMBL/GenBank/DDBJ whole genome shotgun (WGS) entry which is preliminary data.</text>
</comment>
<dbReference type="EMBL" id="JAUTXY010000002">
    <property type="protein sequence ID" value="MEE2057088.1"/>
    <property type="molecule type" value="Genomic_DNA"/>
</dbReference>
<feature type="region of interest" description="Disordered" evidence="1">
    <location>
        <begin position="59"/>
        <end position="79"/>
    </location>
</feature>
<name>A0ABU7L6D9_9NOCA</name>
<feature type="compositionally biased region" description="Basic and acidic residues" evidence="1">
    <location>
        <begin position="64"/>
        <end position="79"/>
    </location>
</feature>
<gene>
    <name evidence="2" type="ORF">Q7514_06050</name>
</gene>
<evidence type="ECO:0000256" key="1">
    <source>
        <dbReference type="SAM" id="MobiDB-lite"/>
    </source>
</evidence>
<reference evidence="2 3" key="1">
    <citation type="submission" date="2023-07" db="EMBL/GenBank/DDBJ databases">
        <authorList>
            <person name="Girao M."/>
            <person name="Carvalho M.F."/>
        </authorList>
    </citation>
    <scope>NUCLEOTIDE SEQUENCE [LARGE SCALE GENOMIC DNA]</scope>
    <source>
        <strain evidence="2 3">YIM65754</strain>
    </source>
</reference>